<evidence type="ECO:0000256" key="2">
    <source>
        <dbReference type="ARBA" id="ARBA00022701"/>
    </source>
</evidence>
<evidence type="ECO:0000313" key="5">
    <source>
        <dbReference type="EMBL" id="JAC63282.1"/>
    </source>
</evidence>
<dbReference type="InterPro" id="IPR023123">
    <property type="entry name" value="Tubulin_C"/>
</dbReference>
<dbReference type="GO" id="GO:0005200">
    <property type="term" value="F:structural constituent of cytoskeleton"/>
    <property type="evidence" value="ECO:0007669"/>
    <property type="project" value="InterPro"/>
</dbReference>
<evidence type="ECO:0000256" key="3">
    <source>
        <dbReference type="ARBA" id="ARBA00022741"/>
    </source>
</evidence>
<dbReference type="SUPFAM" id="SSF52490">
    <property type="entry name" value="Tubulin nucleotide-binding domain-like"/>
    <property type="match status" value="1"/>
</dbReference>
<dbReference type="InterPro" id="IPR000217">
    <property type="entry name" value="Tubulin"/>
</dbReference>
<dbReference type="Gene3D" id="3.40.50.1440">
    <property type="entry name" value="Tubulin/FtsZ, GTPase domain"/>
    <property type="match status" value="1"/>
</dbReference>
<dbReference type="EMBL" id="GBEZ01023618">
    <property type="protein sequence ID" value="JAC63282.1"/>
    <property type="molecule type" value="Transcribed_RNA"/>
</dbReference>
<dbReference type="InterPro" id="IPR008280">
    <property type="entry name" value="Tub_FtsZ_C"/>
</dbReference>
<dbReference type="GO" id="GO:0005874">
    <property type="term" value="C:microtubule"/>
    <property type="evidence" value="ECO:0007669"/>
    <property type="project" value="UniProtKB-KW"/>
</dbReference>
<dbReference type="InterPro" id="IPR036525">
    <property type="entry name" value="Tubulin/FtsZ_GTPase_sf"/>
</dbReference>
<sequence length="282" mass="30574">MVRDEFPSCFLVNHSIWPYASGEVILQSYNTILSLGHSSANCDGLILVENEVLHRTCKELLGIGSPSFKDLNGVAARGLAAALAPAAPRGGRRVRLLGDLVEHLCCHPAHPLLSSYTLPQIPEASVAFTTFSWAAILKRLRQMLVTGSKLEEGIDWRVSLEGGGSAAGINKSISNYLLLRGPGHDRADVSAFADPRLYCAWSRRPLMVAGSPEKISGCEMTAGLLSNSQACTAPLRAMLSKAYHMFSVRAFTHQYLQHGVSLQDFEAAFSRAEDLICSYGKL</sequence>
<proteinExistence type="inferred from homology"/>
<accession>A0A061QRJ5</accession>
<keyword evidence="2" id="KW-0493">Microtubule</keyword>
<reference evidence="5" key="1">
    <citation type="submission" date="2014-05" db="EMBL/GenBank/DDBJ databases">
        <title>The transcriptome of the halophilic microalga Tetraselmis sp. GSL018 isolated from the Great Salt Lake, Utah.</title>
        <authorList>
            <person name="Jinkerson R.E."/>
            <person name="D'Adamo S."/>
            <person name="Posewitz M.C."/>
        </authorList>
    </citation>
    <scope>NUCLEOTIDE SEQUENCE</scope>
    <source>
        <strain evidence="5">GSL018</strain>
    </source>
</reference>
<comment type="similarity">
    <text evidence="1">Belongs to the tubulin family.</text>
</comment>
<evidence type="ECO:0000256" key="1">
    <source>
        <dbReference type="ARBA" id="ARBA00009636"/>
    </source>
</evidence>
<evidence type="ECO:0000256" key="4">
    <source>
        <dbReference type="ARBA" id="ARBA00023134"/>
    </source>
</evidence>
<dbReference type="Gene3D" id="1.10.287.600">
    <property type="entry name" value="Helix hairpin bin"/>
    <property type="match status" value="1"/>
</dbReference>
<dbReference type="PANTHER" id="PTHR11588">
    <property type="entry name" value="TUBULIN"/>
    <property type="match status" value="1"/>
</dbReference>
<organism evidence="5">
    <name type="scientific">Tetraselmis sp. GSL018</name>
    <dbReference type="NCBI Taxonomy" id="582737"/>
    <lineage>
        <taxon>Eukaryota</taxon>
        <taxon>Viridiplantae</taxon>
        <taxon>Chlorophyta</taxon>
        <taxon>core chlorophytes</taxon>
        <taxon>Chlorodendrophyceae</taxon>
        <taxon>Chlorodendrales</taxon>
        <taxon>Chlorodendraceae</taxon>
        <taxon>Tetraselmis</taxon>
    </lineage>
</organism>
<dbReference type="PRINTS" id="PR01224">
    <property type="entry name" value="DELTATUBULIN"/>
</dbReference>
<dbReference type="AlphaFoldDB" id="A0A061QRJ5"/>
<protein>
    <submittedName>
        <fullName evidence="5">Tubulin delta chain isoform x1</fullName>
    </submittedName>
</protein>
<dbReference type="GO" id="GO:0007017">
    <property type="term" value="P:microtubule-based process"/>
    <property type="evidence" value="ECO:0007669"/>
    <property type="project" value="InterPro"/>
</dbReference>
<name>A0A061QRJ5_9CHLO</name>
<gene>
    <name evidence="5" type="ORF">TSPGSL018_21037</name>
</gene>
<dbReference type="InterPro" id="IPR002967">
    <property type="entry name" value="Delta_tubulin"/>
</dbReference>
<keyword evidence="3" id="KW-0547">Nucleotide-binding</keyword>
<dbReference type="GO" id="GO:0005525">
    <property type="term" value="F:GTP binding"/>
    <property type="evidence" value="ECO:0007669"/>
    <property type="project" value="UniProtKB-KW"/>
</dbReference>
<keyword evidence="4" id="KW-0342">GTP-binding</keyword>
<dbReference type="SUPFAM" id="SSF55307">
    <property type="entry name" value="Tubulin C-terminal domain-like"/>
    <property type="match status" value="1"/>
</dbReference>